<sequence>MNVFLSDFACENKKTKIVKRIFEILKIVALLFRLPFDISNESKKRASVKLKKLTISARLL</sequence>
<evidence type="ECO:0000313" key="1">
    <source>
        <dbReference type="EMBL" id="PQB03409.1"/>
    </source>
</evidence>
<name>A0A2S7KLA3_9FLAO</name>
<proteinExistence type="predicted"/>
<dbReference type="EMBL" id="MQUA01000014">
    <property type="protein sequence ID" value="PQB03409.1"/>
    <property type="molecule type" value="Genomic_DNA"/>
</dbReference>
<accession>A0A2S7KLA3</accession>
<evidence type="ECO:0000313" key="2">
    <source>
        <dbReference type="Proteomes" id="UP000239522"/>
    </source>
</evidence>
<protein>
    <submittedName>
        <fullName evidence="1">Uncharacterized protein</fullName>
    </submittedName>
</protein>
<organism evidence="1 2">
    <name type="scientific">Polaribacter filamentus</name>
    <dbReference type="NCBI Taxonomy" id="53483"/>
    <lineage>
        <taxon>Bacteria</taxon>
        <taxon>Pseudomonadati</taxon>
        <taxon>Bacteroidota</taxon>
        <taxon>Flavobacteriia</taxon>
        <taxon>Flavobacteriales</taxon>
        <taxon>Flavobacteriaceae</taxon>
    </lineage>
</organism>
<dbReference type="AlphaFoldDB" id="A0A2S7KLA3"/>
<gene>
    <name evidence="1" type="ORF">BST83_19215</name>
</gene>
<dbReference type="Proteomes" id="UP000239522">
    <property type="component" value="Unassembled WGS sequence"/>
</dbReference>
<comment type="caution">
    <text evidence="1">The sequence shown here is derived from an EMBL/GenBank/DDBJ whole genome shotgun (WGS) entry which is preliminary data.</text>
</comment>
<keyword evidence="2" id="KW-1185">Reference proteome</keyword>
<reference evidence="1 2" key="1">
    <citation type="submission" date="2016-11" db="EMBL/GenBank/DDBJ databases">
        <title>Trade-off between light-utilization and light-protection in marine flavobacteria.</title>
        <authorList>
            <person name="Kumagai Y."/>
        </authorList>
    </citation>
    <scope>NUCLEOTIDE SEQUENCE [LARGE SCALE GENOMIC DNA]</scope>
    <source>
        <strain evidence="1 2">ATCC 700397</strain>
    </source>
</reference>